<dbReference type="RefSeq" id="WP_067236525.1">
    <property type="nucleotide sequence ID" value="NZ_LZMZ01000017.1"/>
</dbReference>
<protein>
    <recommendedName>
        <fullName evidence="2">MobA-like NTP transferase domain-containing protein</fullName>
    </recommendedName>
</protein>
<dbReference type="Proteomes" id="UP000092508">
    <property type="component" value="Unassembled WGS sequence"/>
</dbReference>
<proteinExistence type="predicted"/>
<dbReference type="InterPro" id="IPR025877">
    <property type="entry name" value="MobA-like_NTP_Trfase"/>
</dbReference>
<evidence type="ECO:0000313" key="4">
    <source>
        <dbReference type="Proteomes" id="UP000092508"/>
    </source>
</evidence>
<dbReference type="Gene3D" id="3.90.550.10">
    <property type="entry name" value="Spore Coat Polysaccharide Biosynthesis Protein SpsA, Chain A"/>
    <property type="match status" value="1"/>
</dbReference>
<organism evidence="3 4">
    <name type="scientific">Faucicola atlantae</name>
    <dbReference type="NCBI Taxonomy" id="34059"/>
    <lineage>
        <taxon>Bacteria</taxon>
        <taxon>Pseudomonadati</taxon>
        <taxon>Pseudomonadota</taxon>
        <taxon>Gammaproteobacteria</taxon>
        <taxon>Moraxellales</taxon>
        <taxon>Moraxellaceae</taxon>
        <taxon>Faucicola</taxon>
    </lineage>
</organism>
<reference evidence="3 4" key="1">
    <citation type="submission" date="2016-06" db="EMBL/GenBank/DDBJ databases">
        <title>Draft genome of Moraxella atlantae CCUG 66109.</title>
        <authorList>
            <person name="Salva-Serra F."/>
            <person name="Engstrom-Jakobsson H."/>
            <person name="Thorell K."/>
            <person name="Gonzales-Siles L."/>
            <person name="Karlsson R."/>
            <person name="Boulund F."/>
            <person name="Engstrand L."/>
            <person name="Kristiansson E."/>
            <person name="Moore E."/>
        </authorList>
    </citation>
    <scope>NUCLEOTIDE SEQUENCE [LARGE SCALE GENOMIC DNA]</scope>
    <source>
        <strain evidence="3 4">CCUG 66109</strain>
    </source>
</reference>
<dbReference type="PANTHER" id="PTHR43777">
    <property type="entry name" value="MOLYBDENUM COFACTOR CYTIDYLYLTRANSFERASE"/>
    <property type="match status" value="1"/>
</dbReference>
<comment type="caution">
    <text evidence="3">The sequence shown here is derived from an EMBL/GenBank/DDBJ whole genome shotgun (WGS) entry which is preliminary data.</text>
</comment>
<evidence type="ECO:0000259" key="2">
    <source>
        <dbReference type="Pfam" id="PF12804"/>
    </source>
</evidence>
<keyword evidence="1" id="KW-0460">Magnesium</keyword>
<dbReference type="OrthoDB" id="285216at2"/>
<sequence>MPRLFVIILAAGLSQRLGMPKQLIHQHGISLISKTVQQAQALSPAAMLVVAPALNTVWAKQIYAELAGLYVTIIDNPQPSAGMAHSLKLAIHALANTACRRDDRVLILTIDQVAITIADLHALNQTADSHELMLSRYGKQPILGIPVNLPWGFVCDYAARLQGDKGLRALWQQPADLICSRCGANYRLTAVDLPHLAIDIDTMAQFDGLKQRFSLTLPVV</sequence>
<dbReference type="STRING" id="34059.A9308_06345"/>
<evidence type="ECO:0000256" key="1">
    <source>
        <dbReference type="ARBA" id="ARBA00022842"/>
    </source>
</evidence>
<dbReference type="AlphaFoldDB" id="A0A1B8QC91"/>
<dbReference type="GO" id="GO:0016779">
    <property type="term" value="F:nucleotidyltransferase activity"/>
    <property type="evidence" value="ECO:0007669"/>
    <property type="project" value="UniProtKB-ARBA"/>
</dbReference>
<dbReference type="SUPFAM" id="SSF53448">
    <property type="entry name" value="Nucleotide-diphospho-sugar transferases"/>
    <property type="match status" value="1"/>
</dbReference>
<dbReference type="Pfam" id="PF12804">
    <property type="entry name" value="NTP_transf_3"/>
    <property type="match status" value="1"/>
</dbReference>
<name>A0A1B8QC91_9GAMM</name>
<feature type="domain" description="MobA-like NTP transferase" evidence="2">
    <location>
        <begin position="6"/>
        <end position="173"/>
    </location>
</feature>
<dbReference type="InterPro" id="IPR029044">
    <property type="entry name" value="Nucleotide-diphossugar_trans"/>
</dbReference>
<accession>A0A1B8QC91</accession>
<dbReference type="EMBL" id="LZMZ01000017">
    <property type="protein sequence ID" value="OBX78396.1"/>
    <property type="molecule type" value="Genomic_DNA"/>
</dbReference>
<gene>
    <name evidence="3" type="ORF">A9308_06345</name>
</gene>
<dbReference type="PANTHER" id="PTHR43777:SF1">
    <property type="entry name" value="MOLYBDENUM COFACTOR CYTIDYLYLTRANSFERASE"/>
    <property type="match status" value="1"/>
</dbReference>
<evidence type="ECO:0000313" key="3">
    <source>
        <dbReference type="EMBL" id="OBX78396.1"/>
    </source>
</evidence>